<comment type="caution">
    <text evidence="1">The sequence shown here is derived from an EMBL/GenBank/DDBJ whole genome shotgun (WGS) entry which is preliminary data.</text>
</comment>
<name>A0ABR4CBV3_9HELO</name>
<accession>A0ABR4CBV3</accession>
<sequence length="151" mass="16543">MPVSRSRRQISLIMTLGNTQTSAEYGGVLNEEETWERSNGETKRSAGKTDVLCSSFIYRIISYQVLLLAPEARRRAKQVAISHPCPAIMAIFENHARCPPNAAQINTPINSTKLVYHPPNAAPITPQRETLLDPSDLSCIGSSSMRSVSCG</sequence>
<dbReference type="EMBL" id="JAZHXI010000010">
    <property type="protein sequence ID" value="KAL2067379.1"/>
    <property type="molecule type" value="Genomic_DNA"/>
</dbReference>
<gene>
    <name evidence="1" type="ORF">VTL71DRAFT_1804</name>
</gene>
<evidence type="ECO:0000313" key="1">
    <source>
        <dbReference type="EMBL" id="KAL2067379.1"/>
    </source>
</evidence>
<reference evidence="1 2" key="1">
    <citation type="journal article" date="2024" name="Commun. Biol.">
        <title>Comparative genomic analysis of thermophilic fungi reveals convergent evolutionary adaptations and gene losses.</title>
        <authorList>
            <person name="Steindorff A.S."/>
            <person name="Aguilar-Pontes M.V."/>
            <person name="Robinson A.J."/>
            <person name="Andreopoulos B."/>
            <person name="LaButti K."/>
            <person name="Kuo A."/>
            <person name="Mondo S."/>
            <person name="Riley R."/>
            <person name="Otillar R."/>
            <person name="Haridas S."/>
            <person name="Lipzen A."/>
            <person name="Grimwood J."/>
            <person name="Schmutz J."/>
            <person name="Clum A."/>
            <person name="Reid I.D."/>
            <person name="Moisan M.C."/>
            <person name="Butler G."/>
            <person name="Nguyen T.T.M."/>
            <person name="Dewar K."/>
            <person name="Conant G."/>
            <person name="Drula E."/>
            <person name="Henrissat B."/>
            <person name="Hansel C."/>
            <person name="Singer S."/>
            <person name="Hutchinson M.I."/>
            <person name="de Vries R.P."/>
            <person name="Natvig D.O."/>
            <person name="Powell A.J."/>
            <person name="Tsang A."/>
            <person name="Grigoriev I.V."/>
        </authorList>
    </citation>
    <scope>NUCLEOTIDE SEQUENCE [LARGE SCALE GENOMIC DNA]</scope>
    <source>
        <strain evidence="1 2">CBS 494.80</strain>
    </source>
</reference>
<keyword evidence="2" id="KW-1185">Reference proteome</keyword>
<dbReference type="Proteomes" id="UP001595075">
    <property type="component" value="Unassembled WGS sequence"/>
</dbReference>
<protein>
    <submittedName>
        <fullName evidence="1">Uncharacterized protein</fullName>
    </submittedName>
</protein>
<evidence type="ECO:0000313" key="2">
    <source>
        <dbReference type="Proteomes" id="UP001595075"/>
    </source>
</evidence>
<organism evidence="1 2">
    <name type="scientific">Oculimacula yallundae</name>
    <dbReference type="NCBI Taxonomy" id="86028"/>
    <lineage>
        <taxon>Eukaryota</taxon>
        <taxon>Fungi</taxon>
        <taxon>Dikarya</taxon>
        <taxon>Ascomycota</taxon>
        <taxon>Pezizomycotina</taxon>
        <taxon>Leotiomycetes</taxon>
        <taxon>Helotiales</taxon>
        <taxon>Ploettnerulaceae</taxon>
        <taxon>Oculimacula</taxon>
    </lineage>
</organism>
<proteinExistence type="predicted"/>